<keyword evidence="1" id="KW-0413">Isomerase</keyword>
<dbReference type="GeneID" id="59349729"/>
<dbReference type="EMBL" id="JACAZF010000009">
    <property type="protein sequence ID" value="KAF7295244.1"/>
    <property type="molecule type" value="Genomic_DNA"/>
</dbReference>
<dbReference type="OrthoDB" id="431929at2759"/>
<protein>
    <submittedName>
        <fullName evidence="1">Glucose-6-phosphate isomerase</fullName>
    </submittedName>
</protein>
<comment type="caution">
    <text evidence="1">The sequence shown here is derived from an EMBL/GenBank/DDBJ whole genome shotgun (WGS) entry which is preliminary data.</text>
</comment>
<organism evidence="1 2">
    <name type="scientific">Mycena indigotica</name>
    <dbReference type="NCBI Taxonomy" id="2126181"/>
    <lineage>
        <taxon>Eukaryota</taxon>
        <taxon>Fungi</taxon>
        <taxon>Dikarya</taxon>
        <taxon>Basidiomycota</taxon>
        <taxon>Agaricomycotina</taxon>
        <taxon>Agaricomycetes</taxon>
        <taxon>Agaricomycetidae</taxon>
        <taxon>Agaricales</taxon>
        <taxon>Marasmiineae</taxon>
        <taxon>Mycenaceae</taxon>
        <taxon>Mycena</taxon>
    </lineage>
</organism>
<dbReference type="Proteomes" id="UP000636479">
    <property type="component" value="Unassembled WGS sequence"/>
</dbReference>
<dbReference type="AlphaFoldDB" id="A0A8H6VVA1"/>
<proteinExistence type="predicted"/>
<evidence type="ECO:0000313" key="2">
    <source>
        <dbReference type="Proteomes" id="UP000636479"/>
    </source>
</evidence>
<gene>
    <name evidence="1" type="ORF">MIND_01063300</name>
</gene>
<name>A0A8H6VVA1_9AGAR</name>
<reference evidence="1" key="1">
    <citation type="submission" date="2020-05" db="EMBL/GenBank/DDBJ databases">
        <title>Mycena genomes resolve the evolution of fungal bioluminescence.</title>
        <authorList>
            <person name="Tsai I.J."/>
        </authorList>
    </citation>
    <scope>NUCLEOTIDE SEQUENCE</scope>
    <source>
        <strain evidence="1">171206Taipei</strain>
    </source>
</reference>
<dbReference type="GO" id="GO:0016853">
    <property type="term" value="F:isomerase activity"/>
    <property type="evidence" value="ECO:0007669"/>
    <property type="project" value="UniProtKB-KW"/>
</dbReference>
<keyword evidence="2" id="KW-1185">Reference proteome</keyword>
<dbReference type="RefSeq" id="XP_037216607.1">
    <property type="nucleotide sequence ID" value="XM_037367213.1"/>
</dbReference>
<evidence type="ECO:0000313" key="1">
    <source>
        <dbReference type="EMBL" id="KAF7295244.1"/>
    </source>
</evidence>
<accession>A0A8H6VVA1</accession>
<sequence length="94" mass="10375">MVIKHRAVPLDPKDKSSALAPSERFIFRAEDKVFWTRKNVGAGRVADLIATQLKRSSTKALFLAKESGDRCQNDLSLSSQLVEGGLVTLCEEDI</sequence>